<dbReference type="AlphaFoldDB" id="A0A6N8HXQ6"/>
<organism evidence="1 2">
    <name type="scientific">Caproicibacter fermentans</name>
    <dbReference type="NCBI Taxonomy" id="2576756"/>
    <lineage>
        <taxon>Bacteria</taxon>
        <taxon>Bacillati</taxon>
        <taxon>Bacillota</taxon>
        <taxon>Clostridia</taxon>
        <taxon>Eubacteriales</taxon>
        <taxon>Acutalibacteraceae</taxon>
        <taxon>Caproicibacter</taxon>
    </lineage>
</organism>
<evidence type="ECO:0000313" key="1">
    <source>
        <dbReference type="EMBL" id="MVB10133.1"/>
    </source>
</evidence>
<proteinExistence type="predicted"/>
<gene>
    <name evidence="1" type="ORF">CAFE_08100</name>
</gene>
<dbReference type="EMBL" id="VWXL01000019">
    <property type="protein sequence ID" value="MVB10133.1"/>
    <property type="molecule type" value="Genomic_DNA"/>
</dbReference>
<dbReference type="RefSeq" id="WP_156989869.1">
    <property type="nucleotide sequence ID" value="NZ_VWXL01000019.1"/>
</dbReference>
<keyword evidence="2" id="KW-1185">Reference proteome</keyword>
<dbReference type="OrthoDB" id="2989760at2"/>
<sequence length="160" mass="17988">MENNPLLPTDIVFNAKPDAVPYNYRISYKVSQLCLIMRICGWGDTCSLIKLHMISFALISHDNMVKLIKFATGTGIAPIVRFDPAVNKALTFAIAYGFVEQQKAGSYKLTKRGRQLADQIRLVSNLMTTEIDDLTTLAKKLTESKVGELVDMWRDRCAEN</sequence>
<evidence type="ECO:0000313" key="2">
    <source>
        <dbReference type="Proteomes" id="UP000469440"/>
    </source>
</evidence>
<name>A0A6N8HXQ6_9FIRM</name>
<comment type="caution">
    <text evidence="1">The sequence shown here is derived from an EMBL/GenBank/DDBJ whole genome shotgun (WGS) entry which is preliminary data.</text>
</comment>
<accession>A0A6N8HXQ6</accession>
<reference evidence="1 2" key="1">
    <citation type="submission" date="2019-09" db="EMBL/GenBank/DDBJ databases">
        <title>Genome sequence of Clostridium sp. EA1.</title>
        <authorList>
            <person name="Poehlein A."/>
            <person name="Bengelsdorf F.R."/>
            <person name="Daniel R."/>
        </authorList>
    </citation>
    <scope>NUCLEOTIDE SEQUENCE [LARGE SCALE GENOMIC DNA]</scope>
    <source>
        <strain evidence="1 2">EA1</strain>
    </source>
</reference>
<protein>
    <submittedName>
        <fullName evidence="1">Uncharacterized protein</fullName>
    </submittedName>
</protein>
<dbReference type="Proteomes" id="UP000469440">
    <property type="component" value="Unassembled WGS sequence"/>
</dbReference>